<evidence type="ECO:0000313" key="2">
    <source>
        <dbReference type="EMBL" id="KAJ9580431.1"/>
    </source>
</evidence>
<feature type="non-terminal residue" evidence="2">
    <location>
        <position position="136"/>
    </location>
</feature>
<accession>A0AAD7ZH68</accession>
<evidence type="ECO:0000313" key="3">
    <source>
        <dbReference type="Proteomes" id="UP001233999"/>
    </source>
</evidence>
<evidence type="ECO:0000256" key="1">
    <source>
        <dbReference type="SAM" id="MobiDB-lite"/>
    </source>
</evidence>
<feature type="region of interest" description="Disordered" evidence="1">
    <location>
        <begin position="112"/>
        <end position="136"/>
    </location>
</feature>
<feature type="compositionally biased region" description="Polar residues" evidence="1">
    <location>
        <begin position="12"/>
        <end position="28"/>
    </location>
</feature>
<name>A0AAD7ZH68_DIPPU</name>
<gene>
    <name evidence="2" type="ORF">L9F63_024385</name>
</gene>
<dbReference type="AlphaFoldDB" id="A0AAD7ZH68"/>
<feature type="region of interest" description="Disordered" evidence="1">
    <location>
        <begin position="1"/>
        <end position="80"/>
    </location>
</feature>
<feature type="compositionally biased region" description="Polar residues" evidence="1">
    <location>
        <begin position="67"/>
        <end position="78"/>
    </location>
</feature>
<feature type="non-terminal residue" evidence="2">
    <location>
        <position position="1"/>
    </location>
</feature>
<reference evidence="2" key="1">
    <citation type="journal article" date="2023" name="IScience">
        <title>Live-bearing cockroach genome reveals convergent evolutionary mechanisms linked to viviparity in insects and beyond.</title>
        <authorList>
            <person name="Fouks B."/>
            <person name="Harrison M.C."/>
            <person name="Mikhailova A.A."/>
            <person name="Marchal E."/>
            <person name="English S."/>
            <person name="Carruthers M."/>
            <person name="Jennings E.C."/>
            <person name="Chiamaka E.L."/>
            <person name="Frigard R.A."/>
            <person name="Pippel M."/>
            <person name="Attardo G.M."/>
            <person name="Benoit J.B."/>
            <person name="Bornberg-Bauer E."/>
            <person name="Tobe S.S."/>
        </authorList>
    </citation>
    <scope>NUCLEOTIDE SEQUENCE</scope>
    <source>
        <strain evidence="2">Stay&amp;Tobe</strain>
    </source>
</reference>
<comment type="caution">
    <text evidence="2">The sequence shown here is derived from an EMBL/GenBank/DDBJ whole genome shotgun (WGS) entry which is preliminary data.</text>
</comment>
<keyword evidence="3" id="KW-1185">Reference proteome</keyword>
<feature type="compositionally biased region" description="Basic and acidic residues" evidence="1">
    <location>
        <begin position="52"/>
        <end position="66"/>
    </location>
</feature>
<organism evidence="2 3">
    <name type="scientific">Diploptera punctata</name>
    <name type="common">Pacific beetle cockroach</name>
    <dbReference type="NCBI Taxonomy" id="6984"/>
    <lineage>
        <taxon>Eukaryota</taxon>
        <taxon>Metazoa</taxon>
        <taxon>Ecdysozoa</taxon>
        <taxon>Arthropoda</taxon>
        <taxon>Hexapoda</taxon>
        <taxon>Insecta</taxon>
        <taxon>Pterygota</taxon>
        <taxon>Neoptera</taxon>
        <taxon>Polyneoptera</taxon>
        <taxon>Dictyoptera</taxon>
        <taxon>Blattodea</taxon>
        <taxon>Blaberoidea</taxon>
        <taxon>Blaberidae</taxon>
        <taxon>Diplopterinae</taxon>
        <taxon>Diploptera</taxon>
    </lineage>
</organism>
<feature type="compositionally biased region" description="Low complexity" evidence="1">
    <location>
        <begin position="115"/>
        <end position="128"/>
    </location>
</feature>
<protein>
    <submittedName>
        <fullName evidence="2">Uncharacterized protein</fullName>
    </submittedName>
</protein>
<dbReference type="Proteomes" id="UP001233999">
    <property type="component" value="Unassembled WGS sequence"/>
</dbReference>
<proteinExistence type="predicted"/>
<sequence>RRVPAAMPTPCKQRSASSPRGLSSTMQSGYRKPKTSSRSDPHPASLRPLTAETRRLPQENHNEHQSTDPSGGNTTKLDTTVVLENMNNQTPAISSHGQRGHKKETTLFVLYAPDSTRASRSPRVSSRPTAPPLYSR</sequence>
<dbReference type="EMBL" id="JASPKZ010008335">
    <property type="protein sequence ID" value="KAJ9580431.1"/>
    <property type="molecule type" value="Genomic_DNA"/>
</dbReference>
<reference evidence="2" key="2">
    <citation type="submission" date="2023-05" db="EMBL/GenBank/DDBJ databases">
        <authorList>
            <person name="Fouks B."/>
        </authorList>
    </citation>
    <scope>NUCLEOTIDE SEQUENCE</scope>
    <source>
        <strain evidence="2">Stay&amp;Tobe</strain>
        <tissue evidence="2">Testes</tissue>
    </source>
</reference>